<keyword evidence="4" id="KW-1185">Reference proteome</keyword>
<dbReference type="RefSeq" id="WP_273617473.1">
    <property type="nucleotide sequence ID" value="NZ_CP117417.1"/>
</dbReference>
<feature type="region of interest" description="Disordered" evidence="1">
    <location>
        <begin position="122"/>
        <end position="174"/>
    </location>
</feature>
<dbReference type="Proteomes" id="UP001218231">
    <property type="component" value="Chromosome"/>
</dbReference>
<feature type="compositionally biased region" description="Low complexity" evidence="1">
    <location>
        <begin position="145"/>
        <end position="155"/>
    </location>
</feature>
<evidence type="ECO:0000313" key="3">
    <source>
        <dbReference type="EMBL" id="WCT77079.1"/>
    </source>
</evidence>
<dbReference type="SUPFAM" id="SSF48452">
    <property type="entry name" value="TPR-like"/>
    <property type="match status" value="1"/>
</dbReference>
<protein>
    <recommendedName>
        <fullName evidence="5">TolA-binding protein</fullName>
    </recommendedName>
</protein>
<name>A0ABY7TZ35_9SPHN</name>
<keyword evidence="2" id="KW-0732">Signal</keyword>
<dbReference type="Gene3D" id="1.25.40.10">
    <property type="entry name" value="Tetratricopeptide repeat domain"/>
    <property type="match status" value="1"/>
</dbReference>
<feature type="compositionally biased region" description="Low complexity" evidence="1">
    <location>
        <begin position="123"/>
        <end position="136"/>
    </location>
</feature>
<evidence type="ECO:0008006" key="5">
    <source>
        <dbReference type="Google" id="ProtNLM"/>
    </source>
</evidence>
<dbReference type="EMBL" id="CP117417">
    <property type="protein sequence ID" value="WCT77079.1"/>
    <property type="molecule type" value="Genomic_DNA"/>
</dbReference>
<dbReference type="InterPro" id="IPR011990">
    <property type="entry name" value="TPR-like_helical_dom_sf"/>
</dbReference>
<evidence type="ECO:0000256" key="2">
    <source>
        <dbReference type="SAM" id="SignalP"/>
    </source>
</evidence>
<proteinExistence type="predicted"/>
<organism evidence="3 4">
    <name type="scientific">Novosphingobium humi</name>
    <dbReference type="NCBI Taxonomy" id="2282397"/>
    <lineage>
        <taxon>Bacteria</taxon>
        <taxon>Pseudomonadati</taxon>
        <taxon>Pseudomonadota</taxon>
        <taxon>Alphaproteobacteria</taxon>
        <taxon>Sphingomonadales</taxon>
        <taxon>Sphingomonadaceae</taxon>
        <taxon>Novosphingobium</taxon>
    </lineage>
</organism>
<reference evidence="3 4" key="1">
    <citation type="submission" date="2023-02" db="EMBL/GenBank/DDBJ databases">
        <title>Genome sequence of Novosphingobium humi KACC 19094.</title>
        <authorList>
            <person name="Kim S."/>
            <person name="Heo J."/>
            <person name="Kwon S.-W."/>
        </authorList>
    </citation>
    <scope>NUCLEOTIDE SEQUENCE [LARGE SCALE GENOMIC DNA]</scope>
    <source>
        <strain evidence="3 4">KACC 19094</strain>
    </source>
</reference>
<feature type="compositionally biased region" description="Pro residues" evidence="1">
    <location>
        <begin position="156"/>
        <end position="174"/>
    </location>
</feature>
<sequence>MMYKQRIRLAGVALAALLWTGSAIPAQAQEGTVGEIRIRKLEAEVRALQRQVFPGGDAKLFGQQAVNPPPAAAAPPAVETPVTPPANTALTDILARLSAVEAQNARLTAQIEELSNHVRQLDAARAAANAPAEQGAGTPEPAPPAVADDSAAPRPAVRPAPLPAPAPAPVAKPAPAPASRVAAVKAITKPSTGDAGEDEYTYGFKLWEARFFPEAQQQLKLYLDQYPRHKRVSYARNLLGRAYLDDGKPRDAAPWFLQNYQADKKGARASDSLLYLSEAMIEMKDINRACIALGEFADSYPADAAGRLKPAYDSIRAKVKCN</sequence>
<feature type="chain" id="PRO_5045622924" description="TolA-binding protein" evidence="2">
    <location>
        <begin position="29"/>
        <end position="322"/>
    </location>
</feature>
<gene>
    <name evidence="3" type="ORF">PQ457_14310</name>
</gene>
<accession>A0ABY7TZ35</accession>
<evidence type="ECO:0000256" key="1">
    <source>
        <dbReference type="SAM" id="MobiDB-lite"/>
    </source>
</evidence>
<feature type="signal peptide" evidence="2">
    <location>
        <begin position="1"/>
        <end position="28"/>
    </location>
</feature>
<evidence type="ECO:0000313" key="4">
    <source>
        <dbReference type="Proteomes" id="UP001218231"/>
    </source>
</evidence>